<gene>
    <name evidence="10" type="ORF">AB5J51_14640</name>
</gene>
<keyword evidence="4" id="KW-0808">Transferase</keyword>
<dbReference type="PANTHER" id="PTHR33908">
    <property type="entry name" value="MANNOSYLTRANSFERASE YKCB-RELATED"/>
    <property type="match status" value="1"/>
</dbReference>
<dbReference type="GO" id="GO:0016763">
    <property type="term" value="F:pentosyltransferase activity"/>
    <property type="evidence" value="ECO:0007669"/>
    <property type="project" value="TreeGrafter"/>
</dbReference>
<organism evidence="10">
    <name type="scientific">Streptomyces sp. R33</name>
    <dbReference type="NCBI Taxonomy" id="3238629"/>
    <lineage>
        <taxon>Bacteria</taxon>
        <taxon>Bacillati</taxon>
        <taxon>Actinomycetota</taxon>
        <taxon>Actinomycetes</taxon>
        <taxon>Kitasatosporales</taxon>
        <taxon>Streptomycetaceae</taxon>
        <taxon>Streptomyces</taxon>
    </lineage>
</organism>
<dbReference type="PANTHER" id="PTHR33908:SF3">
    <property type="entry name" value="UNDECAPRENYL PHOSPHATE-ALPHA-4-AMINO-4-DEOXY-L-ARABINOSE ARABINOSYL TRANSFERASE"/>
    <property type="match status" value="1"/>
</dbReference>
<feature type="transmembrane region" description="Helical" evidence="9">
    <location>
        <begin position="292"/>
        <end position="309"/>
    </location>
</feature>
<dbReference type="EMBL" id="CP165727">
    <property type="protein sequence ID" value="XDV64084.1"/>
    <property type="molecule type" value="Genomic_DNA"/>
</dbReference>
<keyword evidence="3" id="KW-0328">Glycosyltransferase</keyword>
<keyword evidence="2" id="KW-1003">Cell membrane</keyword>
<accession>A0AB39Y1S5</accession>
<sequence>MLVGPCPGGSALPLEPGPGEGCADADAVPLLLPPPDEGPAVGLSSDPSPPEPHPVRATALSSTAATARNARTPHLRRFSCRPRVWSRHHSHGKHQEDDIRRTAAWRWLPPLLAVLLGLWGLERAGADGRGGMWRDESVTWQVAHRPLGSIWELLGQVDAVHGLYYLLMHAVFQVWDGGGPATGGLWALRLPSVAATALAAAGVAAVAHRLVGERAALCSGVAYAVLPPVQMYAQEGRSYALVAAAVVWATYLMLREHWVAYATVLLLGCWLHEFAVLALLAHGVSAWRSRGWRWSAAVVVVLLLPLAVVSARQAEQQLGWLGRPGWQDWAAYGVVAVAVLLLARGAAVPRELVRVAVPLALLPPGLLMAVSLVHPWYVDRYVLYALAGLALLAGTRLAAARGWWPWLLVAALLAPFGWWSVWLRTPESRKDDVLAVAAAVRERARPGDPVLFMPSRRREWLLSSPELYGTLRDLALARTPAASHSLQGTELPTEEIWTRLVDAPRVVALLDPAGQPLDPYPREAVKRQTLASHFDLCSVDEVRGARIALYAQPGRCP</sequence>
<proteinExistence type="predicted"/>
<feature type="compositionally biased region" description="Low complexity" evidence="8">
    <location>
        <begin position="56"/>
        <end position="70"/>
    </location>
</feature>
<dbReference type="GO" id="GO:0010041">
    <property type="term" value="P:response to iron(III) ion"/>
    <property type="evidence" value="ECO:0007669"/>
    <property type="project" value="TreeGrafter"/>
</dbReference>
<evidence type="ECO:0000256" key="9">
    <source>
        <dbReference type="SAM" id="Phobius"/>
    </source>
</evidence>
<feature type="region of interest" description="Disordered" evidence="8">
    <location>
        <begin position="1"/>
        <end position="72"/>
    </location>
</feature>
<feature type="transmembrane region" description="Helical" evidence="9">
    <location>
        <begin position="406"/>
        <end position="423"/>
    </location>
</feature>
<keyword evidence="7 9" id="KW-0472">Membrane</keyword>
<dbReference type="GO" id="GO:0009103">
    <property type="term" value="P:lipopolysaccharide biosynthetic process"/>
    <property type="evidence" value="ECO:0007669"/>
    <property type="project" value="UniProtKB-ARBA"/>
</dbReference>
<name>A0AB39Y1S5_9ACTN</name>
<evidence type="ECO:0000256" key="6">
    <source>
        <dbReference type="ARBA" id="ARBA00022989"/>
    </source>
</evidence>
<comment type="subcellular location">
    <subcellularLocation>
        <location evidence="1">Cell membrane</location>
        <topology evidence="1">Multi-pass membrane protein</topology>
    </subcellularLocation>
</comment>
<evidence type="ECO:0000256" key="1">
    <source>
        <dbReference type="ARBA" id="ARBA00004651"/>
    </source>
</evidence>
<feature type="transmembrane region" description="Helical" evidence="9">
    <location>
        <begin position="355"/>
        <end position="375"/>
    </location>
</feature>
<evidence type="ECO:0000256" key="8">
    <source>
        <dbReference type="SAM" id="MobiDB-lite"/>
    </source>
</evidence>
<evidence type="ECO:0000256" key="7">
    <source>
        <dbReference type="ARBA" id="ARBA00023136"/>
    </source>
</evidence>
<dbReference type="GO" id="GO:0005886">
    <property type="term" value="C:plasma membrane"/>
    <property type="evidence" value="ECO:0007669"/>
    <property type="project" value="UniProtKB-SubCell"/>
</dbReference>
<evidence type="ECO:0000256" key="3">
    <source>
        <dbReference type="ARBA" id="ARBA00022676"/>
    </source>
</evidence>
<evidence type="ECO:0000256" key="5">
    <source>
        <dbReference type="ARBA" id="ARBA00022692"/>
    </source>
</evidence>
<evidence type="ECO:0008006" key="11">
    <source>
        <dbReference type="Google" id="ProtNLM"/>
    </source>
</evidence>
<evidence type="ECO:0000313" key="10">
    <source>
        <dbReference type="EMBL" id="XDV64084.1"/>
    </source>
</evidence>
<reference evidence="10" key="1">
    <citation type="submission" date="2024-08" db="EMBL/GenBank/DDBJ databases">
        <authorList>
            <person name="Yu S.T."/>
        </authorList>
    </citation>
    <scope>NUCLEOTIDE SEQUENCE</scope>
    <source>
        <strain evidence="10">R33</strain>
    </source>
</reference>
<evidence type="ECO:0000256" key="4">
    <source>
        <dbReference type="ARBA" id="ARBA00022679"/>
    </source>
</evidence>
<dbReference type="InterPro" id="IPR050297">
    <property type="entry name" value="LipidA_mod_glycosyltrf_83"/>
</dbReference>
<evidence type="ECO:0000256" key="2">
    <source>
        <dbReference type="ARBA" id="ARBA00022475"/>
    </source>
</evidence>
<dbReference type="RefSeq" id="WP_369777851.1">
    <property type="nucleotide sequence ID" value="NZ_CP165727.1"/>
</dbReference>
<keyword evidence="5 9" id="KW-0812">Transmembrane</keyword>
<feature type="transmembrane region" description="Helical" evidence="9">
    <location>
        <begin position="260"/>
        <end position="280"/>
    </location>
</feature>
<protein>
    <recommendedName>
        <fullName evidence="11">Mannosyltransferase</fullName>
    </recommendedName>
</protein>
<keyword evidence="6 9" id="KW-1133">Transmembrane helix</keyword>
<feature type="transmembrane region" description="Helical" evidence="9">
    <location>
        <begin position="381"/>
        <end position="399"/>
    </location>
</feature>
<dbReference type="AlphaFoldDB" id="A0AB39Y1S5"/>
<feature type="transmembrane region" description="Helical" evidence="9">
    <location>
        <begin position="329"/>
        <end position="348"/>
    </location>
</feature>